<feature type="signal peptide" evidence="1">
    <location>
        <begin position="1"/>
        <end position="25"/>
    </location>
</feature>
<gene>
    <name evidence="2" type="ORF">Q4Q40_01035</name>
</gene>
<evidence type="ECO:0000313" key="2">
    <source>
        <dbReference type="EMBL" id="MDO5972752.1"/>
    </source>
</evidence>
<sequence>MKNSIKAFKFFILFLLVTSSFIACDKDFNIIESDVLGKENSNFETKSLSIPLIAYNKKLDSLKINDLEANLLGSFNDPAFGQTTASIVAQVTPTSLSPDFGENPVIDSVILSIPYFSRPIDFDDEGNTTYTIQDSLYGDATKAIKLTIYRNNYFLSSFNPNDADSPQNYFSNASNSNTTNNFALTENSIINFDAHVGAIIKDTTFVPSAAAVITTVGEGDDAVTTRSVPAFRAPLDNAFWKSAIIDLEGLSELSNINNFYDYFRGLYFKVEAASGEGNMILLNLDSTAANITIHYSKGEENARIQDEYSLYFDGIRLNTFINDYISLEDGDSDLGDETLYLKGTEGSMAVVDLFGKNDIALEDFINEFRLSDDDGNHIKDATTGNFILKRLINEAQLVIYEDELLSTSSDDDYHENDRIYAYDVKNNIPIIDYGIDPFENDNDPLNSKVIHLGKRDSDLKQYKIRITEHLNNILLKDSTNTKIGLVLSTNVNVTSNALILESEDAVTAIPQAAIFTPRGTVLHGTNISDENDEERKKRKMKLEVFYTEPENN</sequence>
<proteinExistence type="predicted"/>
<feature type="chain" id="PRO_5046313442" evidence="1">
    <location>
        <begin position="26"/>
        <end position="552"/>
    </location>
</feature>
<organism evidence="2 3">
    <name type="scientific">Flavivirga jejuensis</name>
    <dbReference type="NCBI Taxonomy" id="870487"/>
    <lineage>
        <taxon>Bacteria</taxon>
        <taxon>Pseudomonadati</taxon>
        <taxon>Bacteroidota</taxon>
        <taxon>Flavobacteriia</taxon>
        <taxon>Flavobacteriales</taxon>
        <taxon>Flavobacteriaceae</taxon>
        <taxon>Flavivirga</taxon>
    </lineage>
</organism>
<comment type="caution">
    <text evidence="2">The sequence shown here is derived from an EMBL/GenBank/DDBJ whole genome shotgun (WGS) entry which is preliminary data.</text>
</comment>
<evidence type="ECO:0000256" key="1">
    <source>
        <dbReference type="SAM" id="SignalP"/>
    </source>
</evidence>
<dbReference type="InterPro" id="IPR025366">
    <property type="entry name" value="DUF4270"/>
</dbReference>
<dbReference type="Proteomes" id="UP001176806">
    <property type="component" value="Unassembled WGS sequence"/>
</dbReference>
<dbReference type="Pfam" id="PF14092">
    <property type="entry name" value="DUF4270"/>
    <property type="match status" value="1"/>
</dbReference>
<dbReference type="PROSITE" id="PS51257">
    <property type="entry name" value="PROKAR_LIPOPROTEIN"/>
    <property type="match status" value="1"/>
</dbReference>
<protein>
    <submittedName>
        <fullName evidence="2">DUF4270 domain-containing protein</fullName>
    </submittedName>
</protein>
<keyword evidence="3" id="KW-1185">Reference proteome</keyword>
<name>A0ABT8WHX3_9FLAO</name>
<evidence type="ECO:0000313" key="3">
    <source>
        <dbReference type="Proteomes" id="UP001176806"/>
    </source>
</evidence>
<dbReference type="EMBL" id="JAUOEL010000001">
    <property type="protein sequence ID" value="MDO5972752.1"/>
    <property type="molecule type" value="Genomic_DNA"/>
</dbReference>
<accession>A0ABT8WHX3</accession>
<reference evidence="2" key="1">
    <citation type="submission" date="2023-07" db="EMBL/GenBank/DDBJ databases">
        <title>Two novel species in the genus Flavivirga.</title>
        <authorList>
            <person name="Kwon K."/>
        </authorList>
    </citation>
    <scope>NUCLEOTIDE SEQUENCE</scope>
    <source>
        <strain evidence="2">KACC 14158</strain>
    </source>
</reference>
<dbReference type="RefSeq" id="WP_303299814.1">
    <property type="nucleotide sequence ID" value="NZ_BAABDA010000042.1"/>
</dbReference>
<keyword evidence="1" id="KW-0732">Signal</keyword>